<proteinExistence type="predicted"/>
<evidence type="ECO:0000313" key="2">
    <source>
        <dbReference type="Proteomes" id="UP000749646"/>
    </source>
</evidence>
<organism evidence="1 2">
    <name type="scientific">Modicella reniformis</name>
    <dbReference type="NCBI Taxonomy" id="1440133"/>
    <lineage>
        <taxon>Eukaryota</taxon>
        <taxon>Fungi</taxon>
        <taxon>Fungi incertae sedis</taxon>
        <taxon>Mucoromycota</taxon>
        <taxon>Mortierellomycotina</taxon>
        <taxon>Mortierellomycetes</taxon>
        <taxon>Mortierellales</taxon>
        <taxon>Mortierellaceae</taxon>
        <taxon>Modicella</taxon>
    </lineage>
</organism>
<dbReference type="EMBL" id="JAAAHW010009654">
    <property type="protein sequence ID" value="KAF9937782.1"/>
    <property type="molecule type" value="Genomic_DNA"/>
</dbReference>
<sequence length="67" mass="7660">MWYRNNGRRFLTPEKAWNLSLLSGTAKDIETAESKVSIDDLEASIQPYDVRTPEGVELCEQLELMIS</sequence>
<accession>A0A9P6LT44</accession>
<reference evidence="1" key="1">
    <citation type="journal article" date="2020" name="Fungal Divers.">
        <title>Resolving the Mortierellaceae phylogeny through synthesis of multi-gene phylogenetics and phylogenomics.</title>
        <authorList>
            <person name="Vandepol N."/>
            <person name="Liber J."/>
            <person name="Desiro A."/>
            <person name="Na H."/>
            <person name="Kennedy M."/>
            <person name="Barry K."/>
            <person name="Grigoriev I.V."/>
            <person name="Miller A.N."/>
            <person name="O'Donnell K."/>
            <person name="Stajich J.E."/>
            <person name="Bonito G."/>
        </authorList>
    </citation>
    <scope>NUCLEOTIDE SEQUENCE</scope>
    <source>
        <strain evidence="1">MES-2147</strain>
    </source>
</reference>
<name>A0A9P6LT44_9FUNG</name>
<dbReference type="AlphaFoldDB" id="A0A9P6LT44"/>
<evidence type="ECO:0000313" key="1">
    <source>
        <dbReference type="EMBL" id="KAF9937782.1"/>
    </source>
</evidence>
<comment type="caution">
    <text evidence="1">The sequence shown here is derived from an EMBL/GenBank/DDBJ whole genome shotgun (WGS) entry which is preliminary data.</text>
</comment>
<keyword evidence="2" id="KW-1185">Reference proteome</keyword>
<protein>
    <submittedName>
        <fullName evidence="1">Uncharacterized protein</fullName>
    </submittedName>
</protein>
<dbReference type="Proteomes" id="UP000749646">
    <property type="component" value="Unassembled WGS sequence"/>
</dbReference>
<gene>
    <name evidence="1" type="ORF">BGZ65_000999</name>
</gene>